<dbReference type="GO" id="GO:0001965">
    <property type="term" value="F:G-protein alpha-subunit binding"/>
    <property type="evidence" value="ECO:0007669"/>
    <property type="project" value="TreeGrafter"/>
</dbReference>
<dbReference type="GO" id="GO:0005938">
    <property type="term" value="C:cell cortex"/>
    <property type="evidence" value="ECO:0007669"/>
    <property type="project" value="TreeGrafter"/>
</dbReference>
<keyword evidence="6" id="KW-1185">Reference proteome</keyword>
<accession>A0A6H5GF90</accession>
<feature type="compositionally biased region" description="Low complexity" evidence="4">
    <location>
        <begin position="484"/>
        <end position="501"/>
    </location>
</feature>
<dbReference type="AlphaFoldDB" id="A0A6H5GF90"/>
<dbReference type="Proteomes" id="UP000479000">
    <property type="component" value="Unassembled WGS sequence"/>
</dbReference>
<dbReference type="EMBL" id="CADCXU010011938">
    <property type="protein sequence ID" value="CAB0002067.1"/>
    <property type="molecule type" value="Genomic_DNA"/>
</dbReference>
<dbReference type="InterPro" id="IPR052386">
    <property type="entry name" value="GPSM"/>
</dbReference>
<dbReference type="OrthoDB" id="6621460at2759"/>
<feature type="region of interest" description="Disordered" evidence="4">
    <location>
        <begin position="484"/>
        <end position="536"/>
    </location>
</feature>
<reference evidence="5 6" key="1">
    <citation type="submission" date="2020-02" db="EMBL/GenBank/DDBJ databases">
        <authorList>
            <person name="Ferguson B K."/>
        </authorList>
    </citation>
    <scope>NUCLEOTIDE SEQUENCE [LARGE SCALE GENOMIC DNA]</scope>
</reference>
<dbReference type="Pfam" id="PF13176">
    <property type="entry name" value="TPR_7"/>
    <property type="match status" value="1"/>
</dbReference>
<dbReference type="InterPro" id="IPR011990">
    <property type="entry name" value="TPR-like_helical_dom_sf"/>
</dbReference>
<feature type="region of interest" description="Disordered" evidence="4">
    <location>
        <begin position="550"/>
        <end position="571"/>
    </location>
</feature>
<organism evidence="5 6">
    <name type="scientific">Nesidiocoris tenuis</name>
    <dbReference type="NCBI Taxonomy" id="355587"/>
    <lineage>
        <taxon>Eukaryota</taxon>
        <taxon>Metazoa</taxon>
        <taxon>Ecdysozoa</taxon>
        <taxon>Arthropoda</taxon>
        <taxon>Hexapoda</taxon>
        <taxon>Insecta</taxon>
        <taxon>Pterygota</taxon>
        <taxon>Neoptera</taxon>
        <taxon>Paraneoptera</taxon>
        <taxon>Hemiptera</taxon>
        <taxon>Heteroptera</taxon>
        <taxon>Panheteroptera</taxon>
        <taxon>Cimicomorpha</taxon>
        <taxon>Miridae</taxon>
        <taxon>Dicyphina</taxon>
        <taxon>Nesidiocoris</taxon>
    </lineage>
</organism>
<evidence type="ECO:0000256" key="1">
    <source>
        <dbReference type="ARBA" id="ARBA00004496"/>
    </source>
</evidence>
<feature type="compositionally biased region" description="Polar residues" evidence="4">
    <location>
        <begin position="502"/>
        <end position="511"/>
    </location>
</feature>
<keyword evidence="3" id="KW-0677">Repeat</keyword>
<comment type="subcellular location">
    <subcellularLocation>
        <location evidence="1">Cytoplasm</location>
    </subcellularLocation>
</comment>
<dbReference type="GO" id="GO:0005092">
    <property type="term" value="F:GDP-dissociation inhibitor activity"/>
    <property type="evidence" value="ECO:0007669"/>
    <property type="project" value="TreeGrafter"/>
</dbReference>
<name>A0A6H5GF90_9HEMI</name>
<feature type="region of interest" description="Disordered" evidence="4">
    <location>
        <begin position="701"/>
        <end position="789"/>
    </location>
</feature>
<evidence type="ECO:0000313" key="5">
    <source>
        <dbReference type="EMBL" id="CAB0002067.1"/>
    </source>
</evidence>
<evidence type="ECO:0008006" key="7">
    <source>
        <dbReference type="Google" id="ProtNLM"/>
    </source>
</evidence>
<evidence type="ECO:0000256" key="4">
    <source>
        <dbReference type="SAM" id="MobiDB-lite"/>
    </source>
</evidence>
<dbReference type="GO" id="GO:0000132">
    <property type="term" value="P:establishment of mitotic spindle orientation"/>
    <property type="evidence" value="ECO:0007669"/>
    <property type="project" value="TreeGrafter"/>
</dbReference>
<feature type="compositionally biased region" description="Polar residues" evidence="4">
    <location>
        <begin position="397"/>
        <end position="407"/>
    </location>
</feature>
<keyword evidence="2" id="KW-0963">Cytoplasm</keyword>
<evidence type="ECO:0000256" key="3">
    <source>
        <dbReference type="ARBA" id="ARBA00022737"/>
    </source>
</evidence>
<protein>
    <recommendedName>
        <fullName evidence="7">Kinesin light chain</fullName>
    </recommendedName>
</protein>
<evidence type="ECO:0000256" key="2">
    <source>
        <dbReference type="ARBA" id="ARBA00022490"/>
    </source>
</evidence>
<feature type="compositionally biased region" description="Basic and acidic residues" evidence="4">
    <location>
        <begin position="711"/>
        <end position="721"/>
    </location>
</feature>
<evidence type="ECO:0000313" key="6">
    <source>
        <dbReference type="Proteomes" id="UP000479000"/>
    </source>
</evidence>
<dbReference type="SUPFAM" id="SSF48452">
    <property type="entry name" value="TPR-like"/>
    <property type="match status" value="1"/>
</dbReference>
<dbReference type="InterPro" id="IPR019734">
    <property type="entry name" value="TPR_rpt"/>
</dbReference>
<proteinExistence type="predicted"/>
<dbReference type="PANTHER" id="PTHR45954">
    <property type="entry name" value="LD33695P"/>
    <property type="match status" value="1"/>
</dbReference>
<feature type="compositionally biased region" description="Basic and acidic residues" evidence="4">
    <location>
        <begin position="413"/>
        <end position="424"/>
    </location>
</feature>
<dbReference type="Gene3D" id="1.25.40.10">
    <property type="entry name" value="Tetratricopeptide repeat domain"/>
    <property type="match status" value="1"/>
</dbReference>
<gene>
    <name evidence="5" type="ORF">NTEN_LOCUS7854</name>
</gene>
<feature type="region of interest" description="Disordered" evidence="4">
    <location>
        <begin position="387"/>
        <end position="446"/>
    </location>
</feature>
<sequence>MVIQTECKIQLQGMWQNQSTPGEPQCTQDVSAPSARRYTQKHSSDDGLRIRVCPGTNIQTTTSYATQHLCICYHFRCWPRTSWCWSVFTSRYCPRVGSQNWNLQFKITRISIFCPILSLLGVEFSRQAAFLKRCPTWPAKKWHEKQLEVALCLKDRVGEGRACSNLGIVYQLLGEHDAALKLHQAHLNIARILNDKAGMGRAYGNIGNAHSAMAYYEQELTVRQEMNDMKGRLLHECGRDGEAVSHLRKAVSISDSIESKHRFPSSSWAMTGYLIDPLQNQLEQASMLLEIIRRDSRNQSDFKIAHFDCQTTALLDVQAANHTPAMDANVPIFLNVLGVSEDQSKESLSAASTSSAESLQSIDNGVERPAVTLRSSRVPGAFTSYIRKRGEPDGRTACSSDSTSKVSITAHVGKQERSNDDSMRKMNQVRRPGGGESDAAFTPSPPVASQAVISEVVGITLKNSNQNRLKNVCSALAETKIVDSVPSSQQRSPDSSCSSSSVTEWDSTGGHSLTIRRLPPLPPLASRKPPPPPFYNQLIEELNKLPQRPVTTQHSSNAGMKGTKHYGGVSSTPNDKLPVLMESSIVTSPRLLYFSPEHEICNTVGDGSTSRVPSGIQDQLRTSQLSRLNRDLTPTISEVYHERSIGLGLAPSLTKLLLPQAEEPDSVTFNGDSNENSSSWLSSTELQRFYSNNLMGEADMKTRSVSPCRELSPRDEGDGRSIADSQCSAGSFKRTAKPHPPAGFDETSSFQKGQGESPIEPEFVPTENVSHKLMPQEARISKNNSSSVC</sequence>
<dbReference type="PANTHER" id="PTHR45954:SF1">
    <property type="entry name" value="LD33695P"/>
    <property type="match status" value="1"/>
</dbReference>
<feature type="compositionally biased region" description="Pro residues" evidence="4">
    <location>
        <begin position="519"/>
        <end position="534"/>
    </location>
</feature>